<evidence type="ECO:0000256" key="1">
    <source>
        <dbReference type="SAM" id="MobiDB-lite"/>
    </source>
</evidence>
<accession>A0AAV3XUL3</accession>
<evidence type="ECO:0000313" key="2">
    <source>
        <dbReference type="EMBL" id="GFN74206.1"/>
    </source>
</evidence>
<proteinExistence type="predicted"/>
<feature type="region of interest" description="Disordered" evidence="1">
    <location>
        <begin position="1"/>
        <end position="33"/>
    </location>
</feature>
<protein>
    <submittedName>
        <fullName evidence="2">Uncharacterized protein</fullName>
    </submittedName>
</protein>
<sequence length="97" mass="10912">MPKLPCKENPRFPCKNPRTPDNPKKPKIWGENPSFGSPDRYFETIAVSSVVMKAARTINKTARECAGLVQSQKSISVFFILYQKNRDGNSKERANGP</sequence>
<keyword evidence="3" id="KW-1185">Reference proteome</keyword>
<reference evidence="2 3" key="1">
    <citation type="journal article" date="2021" name="Elife">
        <title>Chloroplast acquisition without the gene transfer in kleptoplastic sea slugs, Plakobranchus ocellatus.</title>
        <authorList>
            <person name="Maeda T."/>
            <person name="Takahashi S."/>
            <person name="Yoshida T."/>
            <person name="Shimamura S."/>
            <person name="Takaki Y."/>
            <person name="Nagai Y."/>
            <person name="Toyoda A."/>
            <person name="Suzuki Y."/>
            <person name="Arimoto A."/>
            <person name="Ishii H."/>
            <person name="Satoh N."/>
            <person name="Nishiyama T."/>
            <person name="Hasebe M."/>
            <person name="Maruyama T."/>
            <person name="Minagawa J."/>
            <person name="Obokata J."/>
            <person name="Shigenobu S."/>
        </authorList>
    </citation>
    <scope>NUCLEOTIDE SEQUENCE [LARGE SCALE GENOMIC DNA]</scope>
</reference>
<dbReference type="Proteomes" id="UP000735302">
    <property type="component" value="Unassembled WGS sequence"/>
</dbReference>
<name>A0AAV3XUL3_9GAST</name>
<evidence type="ECO:0000313" key="3">
    <source>
        <dbReference type="Proteomes" id="UP000735302"/>
    </source>
</evidence>
<dbReference type="EMBL" id="BLXT01000055">
    <property type="protein sequence ID" value="GFN74206.1"/>
    <property type="molecule type" value="Genomic_DNA"/>
</dbReference>
<gene>
    <name evidence="2" type="ORF">PoB_000071200</name>
</gene>
<feature type="compositionally biased region" description="Basic and acidic residues" evidence="1">
    <location>
        <begin position="1"/>
        <end position="10"/>
    </location>
</feature>
<dbReference type="AlphaFoldDB" id="A0AAV3XUL3"/>
<comment type="caution">
    <text evidence="2">The sequence shown here is derived from an EMBL/GenBank/DDBJ whole genome shotgun (WGS) entry which is preliminary data.</text>
</comment>
<organism evidence="2 3">
    <name type="scientific">Plakobranchus ocellatus</name>
    <dbReference type="NCBI Taxonomy" id="259542"/>
    <lineage>
        <taxon>Eukaryota</taxon>
        <taxon>Metazoa</taxon>
        <taxon>Spiralia</taxon>
        <taxon>Lophotrochozoa</taxon>
        <taxon>Mollusca</taxon>
        <taxon>Gastropoda</taxon>
        <taxon>Heterobranchia</taxon>
        <taxon>Euthyneura</taxon>
        <taxon>Panpulmonata</taxon>
        <taxon>Sacoglossa</taxon>
        <taxon>Placobranchoidea</taxon>
        <taxon>Plakobranchidae</taxon>
        <taxon>Plakobranchus</taxon>
    </lineage>
</organism>